<comment type="caution">
    <text evidence="3">The sequence shown here is derived from an EMBL/GenBank/DDBJ whole genome shotgun (WGS) entry which is preliminary data.</text>
</comment>
<keyword evidence="2" id="KW-0732">Signal</keyword>
<dbReference type="EMBL" id="JABBGA010000002">
    <property type="protein sequence ID" value="NML24739.1"/>
    <property type="molecule type" value="Genomic_DNA"/>
</dbReference>
<evidence type="ECO:0000313" key="4">
    <source>
        <dbReference type="Proteomes" id="UP000580043"/>
    </source>
</evidence>
<feature type="signal peptide" evidence="2">
    <location>
        <begin position="1"/>
        <end position="17"/>
    </location>
</feature>
<feature type="chain" id="PRO_5032721593" description="Cytochrome c domain-containing protein" evidence="2">
    <location>
        <begin position="18"/>
        <end position="744"/>
    </location>
</feature>
<evidence type="ECO:0000256" key="1">
    <source>
        <dbReference type="SAM" id="MobiDB-lite"/>
    </source>
</evidence>
<dbReference type="PROSITE" id="PS51257">
    <property type="entry name" value="PROKAR_LIPOPROTEIN"/>
    <property type="match status" value="1"/>
</dbReference>
<dbReference type="RefSeq" id="WP_169144388.1">
    <property type="nucleotide sequence ID" value="NZ_JABBGA010000002.1"/>
</dbReference>
<feature type="region of interest" description="Disordered" evidence="1">
    <location>
        <begin position="28"/>
        <end position="51"/>
    </location>
</feature>
<protein>
    <recommendedName>
        <fullName evidence="5">Cytochrome c domain-containing protein</fullName>
    </recommendedName>
</protein>
<gene>
    <name evidence="3" type="ORF">HHL15_03230</name>
</gene>
<sequence>MRVLPAKQRALACVLCAATLIISGCGGGGSSDGVKKSTGATRTTLQVEGRDGDGDSLNYQWRVTAGSIDNRNASDTTWTLPDGPGLHFAYVLIGDGRGGYVEQQYAVGSDAFKIPAPTTSPVSYTPPAVASADEFDGSPVRLRLRSGLATNFAGAGGAQARFVYLPDIRVRVLKSGTGEQVFAGATDLGGELTIPALPSGQSYDVQCSSPQGIPLGGCGAITGSSTAQGLTLAASPPTPARNLLLFGHIGLADGGVCGVENRFFGVESSATVQILQADGSSLTPPLRVNRFGDYAVDAAVVVNAKLKARVTCESYTTVIDLPTPANGYLGAPVEFSHVIPNNRPGLVKMVANGPDGNVRGQMVVPVGGSFSIALPRADQFLTYKGADTRLGACNYYRSFGAVKDCDAQGNMSGAITLEDWKREHKFGSYKAGNEEVSATYVNQRDLNLVRRMVATQTAPDKIAFYVCNHPGPDGDTQRETNDVIDTALADEKQVACVAMEYSPVAGRSGNQPFTKFLTFGPDGKLILSVNLDGRGEKYMPGACVACHGGTSYLGRFAEAGHPSPDLKSSFLPFDTGNYLFSNRRGYSEAEQSAALRKLNDLVVATKPTTATKALIQGWYAGSPQVLDKAYVPPAWLDYDTVKSGAARFYREVVGTSCRTCHAAMQDSFDWDSASGGQPRLIARQGFPHMCGGNADLHLNGSMPNALMSLDRLHTQMRTDASLSALVQQFLGCTEPAPDPVYPRR</sequence>
<dbReference type="Proteomes" id="UP000580043">
    <property type="component" value="Unassembled WGS sequence"/>
</dbReference>
<reference evidence="3 4" key="1">
    <citation type="submission" date="2020-04" db="EMBL/GenBank/DDBJ databases">
        <title>Zoogloea sp. G-4-1-14 isolated from soil.</title>
        <authorList>
            <person name="Dahal R.H."/>
        </authorList>
    </citation>
    <scope>NUCLEOTIDE SEQUENCE [LARGE SCALE GENOMIC DNA]</scope>
    <source>
        <strain evidence="3 4">G-4-1-14</strain>
    </source>
</reference>
<evidence type="ECO:0008006" key="5">
    <source>
        <dbReference type="Google" id="ProtNLM"/>
    </source>
</evidence>
<evidence type="ECO:0000256" key="2">
    <source>
        <dbReference type="SAM" id="SignalP"/>
    </source>
</evidence>
<proteinExistence type="predicted"/>
<name>A0A848G0V0_9RHOO</name>
<keyword evidence="4" id="KW-1185">Reference proteome</keyword>
<dbReference type="AlphaFoldDB" id="A0A848G0V0"/>
<accession>A0A848G0V0</accession>
<evidence type="ECO:0000313" key="3">
    <source>
        <dbReference type="EMBL" id="NML24739.1"/>
    </source>
</evidence>
<organism evidence="3 4">
    <name type="scientific">Zoogloea dura</name>
    <dbReference type="NCBI Taxonomy" id="2728840"/>
    <lineage>
        <taxon>Bacteria</taxon>
        <taxon>Pseudomonadati</taxon>
        <taxon>Pseudomonadota</taxon>
        <taxon>Betaproteobacteria</taxon>
        <taxon>Rhodocyclales</taxon>
        <taxon>Zoogloeaceae</taxon>
        <taxon>Zoogloea</taxon>
    </lineage>
</organism>